<organism evidence="2">
    <name type="scientific">marine metagenome</name>
    <dbReference type="NCBI Taxonomy" id="408172"/>
    <lineage>
        <taxon>unclassified sequences</taxon>
        <taxon>metagenomes</taxon>
        <taxon>ecological metagenomes</taxon>
    </lineage>
</organism>
<name>A0A381SYT2_9ZZZZ</name>
<dbReference type="AlphaFoldDB" id="A0A381SYT2"/>
<keyword evidence="1" id="KW-1133">Transmembrane helix</keyword>
<evidence type="ECO:0000313" key="2">
    <source>
        <dbReference type="EMBL" id="SVA09126.1"/>
    </source>
</evidence>
<feature type="transmembrane region" description="Helical" evidence="1">
    <location>
        <begin position="12"/>
        <end position="31"/>
    </location>
</feature>
<accession>A0A381SYT2</accession>
<feature type="transmembrane region" description="Helical" evidence="1">
    <location>
        <begin position="126"/>
        <end position="145"/>
    </location>
</feature>
<reference evidence="2" key="1">
    <citation type="submission" date="2018-05" db="EMBL/GenBank/DDBJ databases">
        <authorList>
            <person name="Lanie J.A."/>
            <person name="Ng W.-L."/>
            <person name="Kazmierczak K.M."/>
            <person name="Andrzejewski T.M."/>
            <person name="Davidsen T.M."/>
            <person name="Wayne K.J."/>
            <person name="Tettelin H."/>
            <person name="Glass J.I."/>
            <person name="Rusch D."/>
            <person name="Podicherti R."/>
            <person name="Tsui H.-C.T."/>
            <person name="Winkler M.E."/>
        </authorList>
    </citation>
    <scope>NUCLEOTIDE SEQUENCE</scope>
</reference>
<protein>
    <submittedName>
        <fullName evidence="2">Uncharacterized protein</fullName>
    </submittedName>
</protein>
<keyword evidence="1" id="KW-0812">Transmembrane</keyword>
<keyword evidence="1" id="KW-0472">Membrane</keyword>
<gene>
    <name evidence="2" type="ORF">METZ01_LOCUS61980</name>
</gene>
<sequence length="151" mass="17485">MDGRCYHNLTWVPMFIIGLSALVFGVFYVAINEPWLLDKEANEKLLGVTYNTLFSQNVNQHLPNYLTLMYRFFGWWVVSIGLLISVYVLVTKMGTQLARNTLHIVTVIILTGIYCIEYHFIPETPFLWLTHSLALLFLVSIYGSVKLKQYD</sequence>
<feature type="transmembrane region" description="Helical" evidence="1">
    <location>
        <begin position="72"/>
        <end position="90"/>
    </location>
</feature>
<proteinExistence type="predicted"/>
<feature type="transmembrane region" description="Helical" evidence="1">
    <location>
        <begin position="102"/>
        <end position="120"/>
    </location>
</feature>
<dbReference type="EMBL" id="UINC01003772">
    <property type="protein sequence ID" value="SVA09126.1"/>
    <property type="molecule type" value="Genomic_DNA"/>
</dbReference>
<evidence type="ECO:0000256" key="1">
    <source>
        <dbReference type="SAM" id="Phobius"/>
    </source>
</evidence>